<dbReference type="Proteomes" id="UP000628442">
    <property type="component" value="Unassembled WGS sequence"/>
</dbReference>
<dbReference type="EMBL" id="BMWV01000023">
    <property type="protein sequence ID" value="GGY68140.1"/>
    <property type="molecule type" value="Genomic_DNA"/>
</dbReference>
<evidence type="ECO:0000313" key="2">
    <source>
        <dbReference type="Proteomes" id="UP000628442"/>
    </source>
</evidence>
<reference evidence="1" key="2">
    <citation type="submission" date="2022-12" db="EMBL/GenBank/DDBJ databases">
        <authorList>
            <person name="Sun Q."/>
            <person name="Kim S."/>
        </authorList>
    </citation>
    <scope>NUCLEOTIDE SEQUENCE</scope>
    <source>
        <strain evidence="1">KCTC 12343</strain>
    </source>
</reference>
<gene>
    <name evidence="1" type="ORF">GCM10007387_57910</name>
</gene>
<sequence length="85" mass="9918">MSNFYKPSLSKEQLHEIGQRRHEPAPGDVQALLWEIARLRAIAARADQYLIGPNSLIRDVLRRELDECACVQEQQRMREELFKKG</sequence>
<dbReference type="AlphaFoldDB" id="A0AA87XZ34"/>
<accession>A0AA87XZ34</accession>
<organism evidence="1 2">
    <name type="scientific">Pseudoduganella albidiflava</name>
    <dbReference type="NCBI Taxonomy" id="321983"/>
    <lineage>
        <taxon>Bacteria</taxon>
        <taxon>Pseudomonadati</taxon>
        <taxon>Pseudomonadota</taxon>
        <taxon>Betaproteobacteria</taxon>
        <taxon>Burkholderiales</taxon>
        <taxon>Oxalobacteraceae</taxon>
        <taxon>Telluria group</taxon>
        <taxon>Pseudoduganella</taxon>
    </lineage>
</organism>
<comment type="caution">
    <text evidence="1">The sequence shown here is derived from an EMBL/GenBank/DDBJ whole genome shotgun (WGS) entry which is preliminary data.</text>
</comment>
<reference evidence="1" key="1">
    <citation type="journal article" date="2014" name="Int. J. Syst. Evol. Microbiol.">
        <title>Complete genome sequence of Corynebacterium casei LMG S-19264T (=DSM 44701T), isolated from a smear-ripened cheese.</title>
        <authorList>
            <consortium name="US DOE Joint Genome Institute (JGI-PGF)"/>
            <person name="Walter F."/>
            <person name="Albersmeier A."/>
            <person name="Kalinowski J."/>
            <person name="Ruckert C."/>
        </authorList>
    </citation>
    <scope>NUCLEOTIDE SEQUENCE</scope>
    <source>
        <strain evidence="1">KCTC 12343</strain>
    </source>
</reference>
<name>A0AA87XZ34_9BURK</name>
<evidence type="ECO:0000313" key="1">
    <source>
        <dbReference type="EMBL" id="GGY68140.1"/>
    </source>
</evidence>
<proteinExistence type="predicted"/>
<protein>
    <submittedName>
        <fullName evidence="1">Uncharacterized protein</fullName>
    </submittedName>
</protein>